<sequence>MRFERNTGRIVFLFSLTGIFVFVILYVLAAFRYPGGSYADPLYNGFSFWNNYLCDLLDTYTIGGQLNAARIYARLALLILCVSLIILWFHLPKLFPFKNNNQLLMRTSGIAALVVILFLAAGNHDVVVRIAGVFGFIAFISAFIELYRAKFYFLLILGIFCLVIFFINYYIYETGIYIGMLPVIQKVTFVSFICWFLMLNIALYQRLKSKTGNNVIEGQNHSGG</sequence>
<evidence type="ECO:0008006" key="4">
    <source>
        <dbReference type="Google" id="ProtNLM"/>
    </source>
</evidence>
<keyword evidence="3" id="KW-1185">Reference proteome</keyword>
<dbReference type="Proteomes" id="UP000245762">
    <property type="component" value="Unassembled WGS sequence"/>
</dbReference>
<comment type="caution">
    <text evidence="2">The sequence shown here is derived from an EMBL/GenBank/DDBJ whole genome shotgun (WGS) entry which is preliminary data.</text>
</comment>
<keyword evidence="1" id="KW-0472">Membrane</keyword>
<dbReference type="EMBL" id="QGEG01000001">
    <property type="protein sequence ID" value="PWL40400.1"/>
    <property type="molecule type" value="Genomic_DNA"/>
</dbReference>
<organism evidence="2 3">
    <name type="scientific">Flagellimonas aquimarina</name>
    <dbReference type="NCBI Taxonomy" id="2201895"/>
    <lineage>
        <taxon>Bacteria</taxon>
        <taxon>Pseudomonadati</taxon>
        <taxon>Bacteroidota</taxon>
        <taxon>Flavobacteriia</taxon>
        <taxon>Flavobacteriales</taxon>
        <taxon>Flavobacteriaceae</taxon>
        <taxon>Flagellimonas</taxon>
    </lineage>
</organism>
<protein>
    <recommendedName>
        <fullName evidence="4">DUF998 domain-containing protein</fullName>
    </recommendedName>
</protein>
<accession>A0A316LJV9</accession>
<feature type="transmembrane region" description="Helical" evidence="1">
    <location>
        <begin position="12"/>
        <end position="33"/>
    </location>
</feature>
<dbReference type="AlphaFoldDB" id="A0A316LJV9"/>
<dbReference type="OrthoDB" id="7067097at2"/>
<proteinExistence type="predicted"/>
<name>A0A316LJV9_9FLAO</name>
<feature type="transmembrane region" description="Helical" evidence="1">
    <location>
        <begin position="151"/>
        <end position="171"/>
    </location>
</feature>
<keyword evidence="1" id="KW-1133">Transmembrane helix</keyword>
<dbReference type="RefSeq" id="WP_109661187.1">
    <property type="nucleotide sequence ID" value="NZ_QGEG01000001.1"/>
</dbReference>
<evidence type="ECO:0000313" key="2">
    <source>
        <dbReference type="EMBL" id="PWL40400.1"/>
    </source>
</evidence>
<keyword evidence="1" id="KW-0812">Transmembrane</keyword>
<feature type="transmembrane region" description="Helical" evidence="1">
    <location>
        <begin position="103"/>
        <end position="120"/>
    </location>
</feature>
<feature type="transmembrane region" description="Helical" evidence="1">
    <location>
        <begin position="183"/>
        <end position="204"/>
    </location>
</feature>
<reference evidence="2 3" key="1">
    <citation type="submission" date="2018-05" db="EMBL/GenBank/DDBJ databases">
        <title>Complete genome sequence of Flagellimonas aquimarina ECD12 isolated from seaweed Ecklonia cava.</title>
        <authorList>
            <person name="Choi S."/>
            <person name="Seong C."/>
        </authorList>
    </citation>
    <scope>NUCLEOTIDE SEQUENCE [LARGE SCALE GENOMIC DNA]</scope>
    <source>
        <strain evidence="2 3">ECD12</strain>
    </source>
</reference>
<feature type="transmembrane region" description="Helical" evidence="1">
    <location>
        <begin position="71"/>
        <end position="91"/>
    </location>
</feature>
<evidence type="ECO:0000256" key="1">
    <source>
        <dbReference type="SAM" id="Phobius"/>
    </source>
</evidence>
<gene>
    <name evidence="2" type="ORF">DKG77_06180</name>
</gene>
<feature type="transmembrane region" description="Helical" evidence="1">
    <location>
        <begin position="126"/>
        <end position="144"/>
    </location>
</feature>
<evidence type="ECO:0000313" key="3">
    <source>
        <dbReference type="Proteomes" id="UP000245762"/>
    </source>
</evidence>